<protein>
    <submittedName>
        <fullName evidence="4">Candidate secreted effector</fullName>
    </submittedName>
</protein>
<name>A0A914KI08_MELIC</name>
<keyword evidence="1" id="KW-0472">Membrane</keyword>
<dbReference type="Proteomes" id="UP000887563">
    <property type="component" value="Unplaced"/>
</dbReference>
<feature type="signal peptide" evidence="2">
    <location>
        <begin position="1"/>
        <end position="18"/>
    </location>
</feature>
<organism evidence="3 4">
    <name type="scientific">Meloidogyne incognita</name>
    <name type="common">Southern root-knot nematode worm</name>
    <name type="synonym">Oxyuris incognita</name>
    <dbReference type="NCBI Taxonomy" id="6306"/>
    <lineage>
        <taxon>Eukaryota</taxon>
        <taxon>Metazoa</taxon>
        <taxon>Ecdysozoa</taxon>
        <taxon>Nematoda</taxon>
        <taxon>Chromadorea</taxon>
        <taxon>Rhabditida</taxon>
        <taxon>Tylenchina</taxon>
        <taxon>Tylenchomorpha</taxon>
        <taxon>Tylenchoidea</taxon>
        <taxon>Meloidogynidae</taxon>
        <taxon>Meloidogyninae</taxon>
        <taxon>Meloidogyne</taxon>
        <taxon>Meloidogyne incognita group</taxon>
    </lineage>
</organism>
<keyword evidence="1" id="KW-0812">Transmembrane</keyword>
<dbReference type="AlphaFoldDB" id="A0A914KI08"/>
<feature type="transmembrane region" description="Helical" evidence="1">
    <location>
        <begin position="34"/>
        <end position="55"/>
    </location>
</feature>
<keyword evidence="3" id="KW-1185">Reference proteome</keyword>
<feature type="transmembrane region" description="Helical" evidence="1">
    <location>
        <begin position="62"/>
        <end position="80"/>
    </location>
</feature>
<sequence length="122" mass="13975">MLLVTGAGFFSSWWRCLAALVASALDGCWLASVVWWHVCWLVACFYASFSAGTVALAGLDGLLFMFFLNSFWFFLINLWPEINMFHECVRTNQNLLQWMKSRLFQLCGSQGETQRKGVLLDF</sequence>
<keyword evidence="2" id="KW-0732">Signal</keyword>
<evidence type="ECO:0000256" key="1">
    <source>
        <dbReference type="SAM" id="Phobius"/>
    </source>
</evidence>
<evidence type="ECO:0000256" key="2">
    <source>
        <dbReference type="SAM" id="SignalP"/>
    </source>
</evidence>
<dbReference type="WBParaSite" id="Minc3s00015g00986">
    <property type="protein sequence ID" value="Minc3s00015g00986"/>
    <property type="gene ID" value="Minc3s00015g00986"/>
</dbReference>
<accession>A0A914KI08</accession>
<evidence type="ECO:0000313" key="4">
    <source>
        <dbReference type="WBParaSite" id="Minc3s00015g00986"/>
    </source>
</evidence>
<keyword evidence="1" id="KW-1133">Transmembrane helix</keyword>
<proteinExistence type="predicted"/>
<reference evidence="4" key="1">
    <citation type="submission" date="2022-11" db="UniProtKB">
        <authorList>
            <consortium name="WormBaseParasite"/>
        </authorList>
    </citation>
    <scope>IDENTIFICATION</scope>
</reference>
<feature type="chain" id="PRO_5037332850" evidence="2">
    <location>
        <begin position="19"/>
        <end position="122"/>
    </location>
</feature>
<evidence type="ECO:0000313" key="3">
    <source>
        <dbReference type="Proteomes" id="UP000887563"/>
    </source>
</evidence>